<keyword evidence="2" id="KW-1185">Reference proteome</keyword>
<dbReference type="EMBL" id="JBBAXC010000013">
    <property type="protein sequence ID" value="MEI5908512.1"/>
    <property type="molecule type" value="Genomic_DNA"/>
</dbReference>
<accession>A0ABU8HGV3</accession>
<reference evidence="1 2" key="1">
    <citation type="journal article" date="2018" name="J. Microbiol.">
        <title>Bacillus spongiae sp. nov., isolated from sponge of Jeju Island.</title>
        <authorList>
            <person name="Lee G.E."/>
            <person name="Im W.T."/>
            <person name="Park J.S."/>
        </authorList>
    </citation>
    <scope>NUCLEOTIDE SEQUENCE [LARGE SCALE GENOMIC DNA]</scope>
    <source>
        <strain evidence="1 2">135PIL107-10</strain>
    </source>
</reference>
<organism evidence="1 2">
    <name type="scientific">Bacillus spongiae</name>
    <dbReference type="NCBI Taxonomy" id="2683610"/>
    <lineage>
        <taxon>Bacteria</taxon>
        <taxon>Bacillati</taxon>
        <taxon>Bacillota</taxon>
        <taxon>Bacilli</taxon>
        <taxon>Bacillales</taxon>
        <taxon>Bacillaceae</taxon>
        <taxon>Bacillus</taxon>
    </lineage>
</organism>
<comment type="caution">
    <text evidence="1">The sequence shown here is derived from an EMBL/GenBank/DDBJ whole genome shotgun (WGS) entry which is preliminary data.</text>
</comment>
<evidence type="ECO:0000313" key="1">
    <source>
        <dbReference type="EMBL" id="MEI5908512.1"/>
    </source>
</evidence>
<dbReference type="Proteomes" id="UP001312865">
    <property type="component" value="Unassembled WGS sequence"/>
</dbReference>
<gene>
    <name evidence="1" type="ORF">WAK64_15805</name>
</gene>
<sequence>MTLSKRDAEKLFHLRFKRPNYAEEVYPQDIYEYDKSTWIVGGRTVPSTKVLCDEKMYRQGTWIPSITDLLEWFDENECTFTMTYNDLSYKIEALDINEQYYKGKGISAEFGLLNVIIQILTKYGGSPVTKTYTVIEAELVDDEDLNVH</sequence>
<name>A0ABU8HGV3_9BACI</name>
<evidence type="ECO:0000313" key="2">
    <source>
        <dbReference type="Proteomes" id="UP001312865"/>
    </source>
</evidence>
<protein>
    <submittedName>
        <fullName evidence="1">Uncharacterized protein</fullName>
    </submittedName>
</protein>
<dbReference type="RefSeq" id="WP_336587960.1">
    <property type="nucleotide sequence ID" value="NZ_JBBAXC010000013.1"/>
</dbReference>
<proteinExistence type="predicted"/>